<comment type="caution">
    <text evidence="1">The sequence shown here is derived from an EMBL/GenBank/DDBJ whole genome shotgun (WGS) entry which is preliminary data.</text>
</comment>
<evidence type="ECO:0000313" key="1">
    <source>
        <dbReference type="EMBL" id="MBS9524382.1"/>
    </source>
</evidence>
<name>A0AAP2CM24_9BACT</name>
<evidence type="ECO:0000313" key="2">
    <source>
        <dbReference type="Proteomes" id="UP001319104"/>
    </source>
</evidence>
<organism evidence="1 2">
    <name type="scientific">Litoribacter ruber</name>
    <dbReference type="NCBI Taxonomy" id="702568"/>
    <lineage>
        <taxon>Bacteria</taxon>
        <taxon>Pseudomonadati</taxon>
        <taxon>Bacteroidota</taxon>
        <taxon>Cytophagia</taxon>
        <taxon>Cytophagales</taxon>
        <taxon>Cyclobacteriaceae</taxon>
        <taxon>Litoribacter</taxon>
    </lineage>
</organism>
<proteinExistence type="predicted"/>
<dbReference type="EMBL" id="JAHCMY010000004">
    <property type="protein sequence ID" value="MBS9524382.1"/>
    <property type="molecule type" value="Genomic_DNA"/>
</dbReference>
<keyword evidence="2" id="KW-1185">Reference proteome</keyword>
<dbReference type="RefSeq" id="WP_213945239.1">
    <property type="nucleotide sequence ID" value="NZ_JAHCMY010000004.1"/>
</dbReference>
<gene>
    <name evidence="1" type="ORF">KI659_10175</name>
</gene>
<dbReference type="AlphaFoldDB" id="A0AAP2CM24"/>
<reference evidence="1 2" key="1">
    <citation type="submission" date="2021-05" db="EMBL/GenBank/DDBJ databases">
        <authorList>
            <person name="Zhang Z.D."/>
            <person name="Osman G."/>
        </authorList>
    </citation>
    <scope>NUCLEOTIDE SEQUENCE [LARGE SCALE GENOMIC DNA]</scope>
    <source>
        <strain evidence="1 2">KCTC 32217</strain>
    </source>
</reference>
<protein>
    <submittedName>
        <fullName evidence="1">Uncharacterized protein</fullName>
    </submittedName>
</protein>
<accession>A0AAP2CM24</accession>
<sequence length="70" mass="8164">MGTKESIKEISKLPKEERLFIIEKTLSAIRKEEISSKLKKAANLLYEDYSHDPELTAFTALDTEEFYEPR</sequence>
<dbReference type="Proteomes" id="UP001319104">
    <property type="component" value="Unassembled WGS sequence"/>
</dbReference>